<organism evidence="4 5">
    <name type="scientific">Promicromonospora sukumoe</name>
    <dbReference type="NCBI Taxonomy" id="88382"/>
    <lineage>
        <taxon>Bacteria</taxon>
        <taxon>Bacillati</taxon>
        <taxon>Actinomycetota</taxon>
        <taxon>Actinomycetes</taxon>
        <taxon>Micrococcales</taxon>
        <taxon>Promicromonosporaceae</taxon>
        <taxon>Promicromonospora</taxon>
    </lineage>
</organism>
<feature type="compositionally biased region" description="Basic and acidic residues" evidence="2">
    <location>
        <begin position="12"/>
        <end position="22"/>
    </location>
</feature>
<evidence type="ECO:0000256" key="1">
    <source>
        <dbReference type="SAM" id="Coils"/>
    </source>
</evidence>
<reference evidence="4 5" key="1">
    <citation type="submission" date="2020-07" db="EMBL/GenBank/DDBJ databases">
        <title>Sequencing the genomes of 1000 actinobacteria strains.</title>
        <authorList>
            <person name="Klenk H.-P."/>
        </authorList>
    </citation>
    <scope>NUCLEOTIDE SEQUENCE [LARGE SCALE GENOMIC DNA]</scope>
    <source>
        <strain evidence="4 5">DSM 44121</strain>
    </source>
</reference>
<comment type="caution">
    <text evidence="4">The sequence shown here is derived from an EMBL/GenBank/DDBJ whole genome shotgun (WGS) entry which is preliminary data.</text>
</comment>
<name>A0A7W3PE26_9MICO</name>
<dbReference type="EMBL" id="JACGWV010000001">
    <property type="protein sequence ID" value="MBA8808122.1"/>
    <property type="molecule type" value="Genomic_DNA"/>
</dbReference>
<accession>A0A7W3PE26</accession>
<sequence>MSSDSDAPQDEGGEKTERMDRLRALLTKPIKIPESASADTEDADYAAAVAAAAPQGARTEMTAEGKTPKGAKAPVETPPAVKAAAEALDRLTEEEKDAVVEGAGSGKGRSRRTWADAYLAKPDKPLTPEEVRAELTVSLKEQGADLRELVAKRSAAQEKALQESLEAGLAEGIEAARATTVAELATRFDGRIDEQAASAEQAATAAREEAARLQERLDELTRTTGTLRGDLDAARSAADGARETADAATKKAATATTFAWVGIALAVVAAVVGVVV</sequence>
<keyword evidence="4" id="KW-0282">Flagellum</keyword>
<feature type="region of interest" description="Disordered" evidence="2">
    <location>
        <begin position="1"/>
        <end position="22"/>
    </location>
</feature>
<keyword evidence="1" id="KW-0175">Coiled coil</keyword>
<keyword evidence="4" id="KW-0966">Cell projection</keyword>
<feature type="region of interest" description="Disordered" evidence="2">
    <location>
        <begin position="54"/>
        <end position="80"/>
    </location>
</feature>
<dbReference type="AlphaFoldDB" id="A0A7W3PE26"/>
<keyword evidence="4" id="KW-0969">Cilium</keyword>
<keyword evidence="3" id="KW-0472">Membrane</keyword>
<evidence type="ECO:0000313" key="5">
    <source>
        <dbReference type="Proteomes" id="UP000540568"/>
    </source>
</evidence>
<keyword evidence="3" id="KW-1133">Transmembrane helix</keyword>
<dbReference type="Proteomes" id="UP000540568">
    <property type="component" value="Unassembled WGS sequence"/>
</dbReference>
<evidence type="ECO:0000256" key="2">
    <source>
        <dbReference type="SAM" id="MobiDB-lite"/>
    </source>
</evidence>
<keyword evidence="5" id="KW-1185">Reference proteome</keyword>
<keyword evidence="3" id="KW-0812">Transmembrane</keyword>
<protein>
    <submittedName>
        <fullName evidence="4">Flagellar biosynthesis/type III secretory pathway protein FliH</fullName>
    </submittedName>
</protein>
<evidence type="ECO:0000313" key="4">
    <source>
        <dbReference type="EMBL" id="MBA8808122.1"/>
    </source>
</evidence>
<feature type="transmembrane region" description="Helical" evidence="3">
    <location>
        <begin position="257"/>
        <end position="275"/>
    </location>
</feature>
<evidence type="ECO:0000256" key="3">
    <source>
        <dbReference type="SAM" id="Phobius"/>
    </source>
</evidence>
<feature type="coiled-coil region" evidence="1">
    <location>
        <begin position="196"/>
        <end position="251"/>
    </location>
</feature>
<gene>
    <name evidence="4" type="ORF">FHX71_002064</name>
</gene>
<dbReference type="RefSeq" id="WP_182615935.1">
    <property type="nucleotide sequence ID" value="NZ_BAAATF010000006.1"/>
</dbReference>
<feature type="region of interest" description="Disordered" evidence="2">
    <location>
        <begin position="92"/>
        <end position="112"/>
    </location>
</feature>
<proteinExistence type="predicted"/>